<name>A0ABX7BYY2_9HYPH</name>
<keyword evidence="5 9" id="KW-0812">Transmembrane</keyword>
<evidence type="ECO:0000256" key="2">
    <source>
        <dbReference type="ARBA" id="ARBA00007783"/>
    </source>
</evidence>
<evidence type="ECO:0000256" key="5">
    <source>
        <dbReference type="ARBA" id="ARBA00022692"/>
    </source>
</evidence>
<keyword evidence="8 9" id="KW-0472">Membrane</keyword>
<dbReference type="PANTHER" id="PTHR30413:SF10">
    <property type="entry name" value="CAPSULE POLYSACCHARIDE EXPORT INNER-MEMBRANE PROTEIN CTRC"/>
    <property type="match status" value="1"/>
</dbReference>
<organism evidence="11 12">
    <name type="scientific">Devosia oryziradicis</name>
    <dbReference type="NCBI Taxonomy" id="2801335"/>
    <lineage>
        <taxon>Bacteria</taxon>
        <taxon>Pseudomonadati</taxon>
        <taxon>Pseudomonadota</taxon>
        <taxon>Alphaproteobacteria</taxon>
        <taxon>Hyphomicrobiales</taxon>
        <taxon>Devosiaceae</taxon>
        <taxon>Devosia</taxon>
    </lineage>
</organism>
<feature type="transmembrane region" description="Helical" evidence="9">
    <location>
        <begin position="242"/>
        <end position="265"/>
    </location>
</feature>
<gene>
    <name evidence="11" type="ORF">JI749_00815</name>
</gene>
<evidence type="ECO:0000313" key="12">
    <source>
        <dbReference type="Proteomes" id="UP000595460"/>
    </source>
</evidence>
<keyword evidence="7" id="KW-0625">Polysaccharide transport</keyword>
<dbReference type="Proteomes" id="UP000595460">
    <property type="component" value="Chromosome"/>
</dbReference>
<evidence type="ECO:0000259" key="10">
    <source>
        <dbReference type="Pfam" id="PF01061"/>
    </source>
</evidence>
<feature type="transmembrane region" description="Helical" evidence="9">
    <location>
        <begin position="192"/>
        <end position="211"/>
    </location>
</feature>
<dbReference type="Pfam" id="PF01061">
    <property type="entry name" value="ABC2_membrane"/>
    <property type="match status" value="1"/>
</dbReference>
<dbReference type="InterPro" id="IPR013525">
    <property type="entry name" value="ABC2_TM"/>
</dbReference>
<sequence>MSADYEYTITPRGVRAVRSKNALAAIAHNTSKTINLVRLELKQLSFGLYFGNLWLVLEPLLQAATYYFLLTVVFRIVGADTSFAFFFVPVTFWRSHAMLVSSAPYFMSSKGHPYVEQGFGLLTAYLEVTANELILMGIRVGVLCAFLLIAGYSPQWTWLLVPVIAGVQMLFTMALHVWLSMFGVAFKDYGKLVSHFVWLWWYMSPGLYSIGRIPDWAQAIYYSNPFAHIIPAYHAAMLDGNFPAHLVLANAVIAIGSIIVIWLGARRLRMFGYQMAQFL</sequence>
<dbReference type="PANTHER" id="PTHR30413">
    <property type="entry name" value="INNER MEMBRANE TRANSPORT PERMEASE"/>
    <property type="match status" value="1"/>
</dbReference>
<comment type="similarity">
    <text evidence="2">Belongs to the ABC-2 integral membrane protein family.</text>
</comment>
<keyword evidence="4" id="KW-1003">Cell membrane</keyword>
<feature type="transmembrane region" description="Helical" evidence="9">
    <location>
        <begin position="133"/>
        <end position="152"/>
    </location>
</feature>
<dbReference type="RefSeq" id="WP_201657376.1">
    <property type="nucleotide sequence ID" value="NZ_CP068047.1"/>
</dbReference>
<feature type="domain" description="ABC-2 type transporter transmembrane" evidence="10">
    <location>
        <begin position="43"/>
        <end position="237"/>
    </location>
</feature>
<evidence type="ECO:0000256" key="8">
    <source>
        <dbReference type="ARBA" id="ARBA00023136"/>
    </source>
</evidence>
<keyword evidence="12" id="KW-1185">Reference proteome</keyword>
<keyword evidence="6 9" id="KW-1133">Transmembrane helix</keyword>
<evidence type="ECO:0000256" key="6">
    <source>
        <dbReference type="ARBA" id="ARBA00022989"/>
    </source>
</evidence>
<keyword evidence="3" id="KW-0813">Transport</keyword>
<evidence type="ECO:0000256" key="4">
    <source>
        <dbReference type="ARBA" id="ARBA00022475"/>
    </source>
</evidence>
<evidence type="ECO:0000313" key="11">
    <source>
        <dbReference type="EMBL" id="QQR36219.1"/>
    </source>
</evidence>
<reference evidence="11 12" key="1">
    <citation type="submission" date="2021-01" db="EMBL/GenBank/DDBJ databases">
        <title>Genome seq and assembly of Devosia sp. G19.</title>
        <authorList>
            <person name="Chhetri G."/>
        </authorList>
    </citation>
    <scope>NUCLEOTIDE SEQUENCE [LARGE SCALE GENOMIC DNA]</scope>
    <source>
        <strain evidence="11 12">G19</strain>
    </source>
</reference>
<keyword evidence="7" id="KW-0762">Sugar transport</keyword>
<evidence type="ECO:0000256" key="7">
    <source>
        <dbReference type="ARBA" id="ARBA00023047"/>
    </source>
</evidence>
<proteinExistence type="inferred from homology"/>
<evidence type="ECO:0000256" key="1">
    <source>
        <dbReference type="ARBA" id="ARBA00004651"/>
    </source>
</evidence>
<evidence type="ECO:0000256" key="9">
    <source>
        <dbReference type="SAM" id="Phobius"/>
    </source>
</evidence>
<accession>A0ABX7BYY2</accession>
<comment type="subcellular location">
    <subcellularLocation>
        <location evidence="1">Cell membrane</location>
        <topology evidence="1">Multi-pass membrane protein</topology>
    </subcellularLocation>
</comment>
<feature type="transmembrane region" description="Helical" evidence="9">
    <location>
        <begin position="158"/>
        <end position="180"/>
    </location>
</feature>
<feature type="transmembrane region" description="Helical" evidence="9">
    <location>
        <begin position="64"/>
        <end position="88"/>
    </location>
</feature>
<protein>
    <submittedName>
        <fullName evidence="11">ABC transporter permease</fullName>
    </submittedName>
</protein>
<evidence type="ECO:0000256" key="3">
    <source>
        <dbReference type="ARBA" id="ARBA00022448"/>
    </source>
</evidence>
<dbReference type="EMBL" id="CP068047">
    <property type="protein sequence ID" value="QQR36219.1"/>
    <property type="molecule type" value="Genomic_DNA"/>
</dbReference>